<proteinExistence type="predicted"/>
<feature type="signal peptide" evidence="5">
    <location>
        <begin position="1"/>
        <end position="27"/>
    </location>
</feature>
<dbReference type="Pfam" id="PF00413">
    <property type="entry name" value="Peptidase_M10"/>
    <property type="match status" value="1"/>
</dbReference>
<keyword evidence="8" id="KW-1185">Reference proteome</keyword>
<keyword evidence="2" id="KW-0479">Metal-binding</keyword>
<protein>
    <recommendedName>
        <fullName evidence="6">Peptidase M10 metallopeptidase domain-containing protein</fullName>
    </recommendedName>
</protein>
<reference evidence="8" key="1">
    <citation type="journal article" date="2019" name="Int. J. Syst. Evol. Microbiol.">
        <title>The Global Catalogue of Microorganisms (GCM) 10K type strain sequencing project: providing services to taxonomists for standard genome sequencing and annotation.</title>
        <authorList>
            <consortium name="The Broad Institute Genomics Platform"/>
            <consortium name="The Broad Institute Genome Sequencing Center for Infectious Disease"/>
            <person name="Wu L."/>
            <person name="Ma J."/>
        </authorList>
    </citation>
    <scope>NUCLEOTIDE SEQUENCE [LARGE SCALE GENOMIC DNA]</scope>
    <source>
        <strain evidence="8">JCM 15309</strain>
    </source>
</reference>
<evidence type="ECO:0000313" key="8">
    <source>
        <dbReference type="Proteomes" id="UP001500571"/>
    </source>
</evidence>
<evidence type="ECO:0000259" key="6">
    <source>
        <dbReference type="Pfam" id="PF00413"/>
    </source>
</evidence>
<dbReference type="Gene3D" id="3.40.390.10">
    <property type="entry name" value="Collagenase (Catalytic Domain)"/>
    <property type="match status" value="1"/>
</dbReference>
<dbReference type="SUPFAM" id="SSF55486">
    <property type="entry name" value="Metalloproteases ('zincins'), catalytic domain"/>
    <property type="match status" value="1"/>
</dbReference>
<comment type="caution">
    <text evidence="7">The sequence shown here is derived from an EMBL/GenBank/DDBJ whole genome shotgun (WGS) entry which is preliminary data.</text>
</comment>
<evidence type="ECO:0000313" key="7">
    <source>
        <dbReference type="EMBL" id="GAA1952695.1"/>
    </source>
</evidence>
<dbReference type="InterPro" id="IPR024079">
    <property type="entry name" value="MetalloPept_cat_dom_sf"/>
</dbReference>
<dbReference type="Proteomes" id="UP001500571">
    <property type="component" value="Unassembled WGS sequence"/>
</dbReference>
<evidence type="ECO:0000256" key="2">
    <source>
        <dbReference type="ARBA" id="ARBA00022723"/>
    </source>
</evidence>
<gene>
    <name evidence="7" type="ORF">GCM10009798_09900</name>
</gene>
<keyword evidence="3" id="KW-0378">Hydrolase</keyword>
<keyword evidence="5" id="KW-0732">Signal</keyword>
<evidence type="ECO:0000256" key="5">
    <source>
        <dbReference type="SAM" id="SignalP"/>
    </source>
</evidence>
<sequence>MSRPLRPSYVALALACLLAIPGLPGLAGSAATAAAPTPHPVSVGVSVIPGTAALNRRVPVAGTVVDATTHGPVAGVRVALEIRSAHGWARPPGAAVVTDDHGRFTLNAPTFYYGRHVFRVAAAAHVGVDATIAAGASAAGAVTVPMPYRPAGRASAGRTDSTQFDPCEPIPVRINYAGAPRNAHALVAAALTRARAATGLTFTYAGRYSGVPFSRQRNGGLPPSGIGFAWSTSRTVSGLAGPTIGLGGGGWAINDRRTSSGVVIDRSFHFRQGWTGPNSIGGLLLHELGHALGLEHVKDRSQQMYPLDIGAPNGNYNRGDLAALRRVGLDAGCL</sequence>
<feature type="chain" id="PRO_5045204034" description="Peptidase M10 metallopeptidase domain-containing protein" evidence="5">
    <location>
        <begin position="28"/>
        <end position="334"/>
    </location>
</feature>
<name>A0ABP5BUB5_9ACTN</name>
<accession>A0ABP5BUB5</accession>
<keyword evidence="4" id="KW-0862">Zinc</keyword>
<dbReference type="RefSeq" id="WP_344043006.1">
    <property type="nucleotide sequence ID" value="NZ_BAAAPB010000001.1"/>
</dbReference>
<evidence type="ECO:0000256" key="1">
    <source>
        <dbReference type="ARBA" id="ARBA00022670"/>
    </source>
</evidence>
<evidence type="ECO:0000256" key="4">
    <source>
        <dbReference type="ARBA" id="ARBA00022833"/>
    </source>
</evidence>
<evidence type="ECO:0000256" key="3">
    <source>
        <dbReference type="ARBA" id="ARBA00022801"/>
    </source>
</evidence>
<dbReference type="InterPro" id="IPR001818">
    <property type="entry name" value="Pept_M10_metallopeptidase"/>
</dbReference>
<feature type="domain" description="Peptidase M10 metallopeptidase" evidence="6">
    <location>
        <begin position="282"/>
        <end position="307"/>
    </location>
</feature>
<keyword evidence="1" id="KW-0645">Protease</keyword>
<organism evidence="7 8">
    <name type="scientific">Nocardioides panacihumi</name>
    <dbReference type="NCBI Taxonomy" id="400774"/>
    <lineage>
        <taxon>Bacteria</taxon>
        <taxon>Bacillati</taxon>
        <taxon>Actinomycetota</taxon>
        <taxon>Actinomycetes</taxon>
        <taxon>Propionibacteriales</taxon>
        <taxon>Nocardioidaceae</taxon>
        <taxon>Nocardioides</taxon>
    </lineage>
</organism>
<dbReference type="EMBL" id="BAAAPB010000001">
    <property type="protein sequence ID" value="GAA1952695.1"/>
    <property type="molecule type" value="Genomic_DNA"/>
</dbReference>